<evidence type="ECO:0000256" key="1">
    <source>
        <dbReference type="SAM" id="SignalP"/>
    </source>
</evidence>
<dbReference type="OrthoDB" id="4413676at2759"/>
<dbReference type="EMBL" id="NKUJ01000011">
    <property type="protein sequence ID" value="RMJ19161.1"/>
    <property type="molecule type" value="Genomic_DNA"/>
</dbReference>
<accession>A0A3M2SNM8</accession>
<gene>
    <name evidence="2" type="ORF">CDV36_001163</name>
</gene>
<evidence type="ECO:0008006" key="4">
    <source>
        <dbReference type="Google" id="ProtNLM"/>
    </source>
</evidence>
<proteinExistence type="predicted"/>
<dbReference type="AlphaFoldDB" id="A0A3M2SNM8"/>
<keyword evidence="3" id="KW-1185">Reference proteome</keyword>
<evidence type="ECO:0000313" key="3">
    <source>
        <dbReference type="Proteomes" id="UP000277212"/>
    </source>
</evidence>
<sequence length="102" mass="11292">MQLSRLLLLLLPGISIAEGLDPSAKQEGFLKLEKRKGCSGNRLNTDECQGNRIRAFNSFHNCQSAGGHCCAREKTREYGLDVRKGVGREDCGYCYTGYCKSV</sequence>
<protein>
    <recommendedName>
        <fullName evidence="4">Invertebrate defensins family profile domain-containing protein</fullName>
    </recommendedName>
</protein>
<feature type="chain" id="PRO_5018144759" description="Invertebrate defensins family profile domain-containing protein" evidence="1">
    <location>
        <begin position="20"/>
        <end position="102"/>
    </location>
</feature>
<evidence type="ECO:0000313" key="2">
    <source>
        <dbReference type="EMBL" id="RMJ19161.1"/>
    </source>
</evidence>
<reference evidence="2 3" key="1">
    <citation type="submission" date="2017-06" db="EMBL/GenBank/DDBJ databases">
        <title>Comparative genomic analysis of Ambrosia Fusariam Clade fungi.</title>
        <authorList>
            <person name="Stajich J.E."/>
            <person name="Carrillo J."/>
            <person name="Kijimoto T."/>
            <person name="Eskalen A."/>
            <person name="O'Donnell K."/>
            <person name="Kasson M."/>
        </authorList>
    </citation>
    <scope>NUCLEOTIDE SEQUENCE [LARGE SCALE GENOMIC DNA]</scope>
    <source>
        <strain evidence="2">UCR3666</strain>
    </source>
</reference>
<keyword evidence="1" id="KW-0732">Signal</keyword>
<name>A0A3M2SNM8_9HYPO</name>
<organism evidence="2 3">
    <name type="scientific">Fusarium kuroshium</name>
    <dbReference type="NCBI Taxonomy" id="2010991"/>
    <lineage>
        <taxon>Eukaryota</taxon>
        <taxon>Fungi</taxon>
        <taxon>Dikarya</taxon>
        <taxon>Ascomycota</taxon>
        <taxon>Pezizomycotina</taxon>
        <taxon>Sordariomycetes</taxon>
        <taxon>Hypocreomycetidae</taxon>
        <taxon>Hypocreales</taxon>
        <taxon>Nectriaceae</taxon>
        <taxon>Fusarium</taxon>
        <taxon>Fusarium solani species complex</taxon>
    </lineage>
</organism>
<feature type="signal peptide" evidence="1">
    <location>
        <begin position="1"/>
        <end position="19"/>
    </location>
</feature>
<comment type="caution">
    <text evidence="2">The sequence shown here is derived from an EMBL/GenBank/DDBJ whole genome shotgun (WGS) entry which is preliminary data.</text>
</comment>
<dbReference type="Proteomes" id="UP000277212">
    <property type="component" value="Unassembled WGS sequence"/>
</dbReference>